<dbReference type="RefSeq" id="WP_100986991.1">
    <property type="nucleotide sequence ID" value="NZ_CP025096.1"/>
</dbReference>
<proteinExistence type="inferred from homology"/>
<dbReference type="EMBL" id="CP025096">
    <property type="protein sequence ID" value="AUD01330.1"/>
    <property type="molecule type" value="Genomic_DNA"/>
</dbReference>
<dbReference type="SUPFAM" id="SSF52266">
    <property type="entry name" value="SGNH hydrolase"/>
    <property type="match status" value="1"/>
</dbReference>
<comment type="similarity">
    <text evidence="1">Belongs to the 'GDSL' lipolytic enzyme family.</text>
</comment>
<dbReference type="InterPro" id="IPR037459">
    <property type="entry name" value="RhgT-like"/>
</dbReference>
<dbReference type="CDD" id="cd01821">
    <property type="entry name" value="Rhamnogalacturan_acetylesterase_like"/>
    <property type="match status" value="1"/>
</dbReference>
<gene>
    <name evidence="4" type="ORF">CWM47_05615</name>
</gene>
<feature type="domain" description="SGNH hydrolase-type esterase" evidence="3">
    <location>
        <begin position="31"/>
        <end position="224"/>
    </location>
</feature>
<dbReference type="Pfam" id="PF13472">
    <property type="entry name" value="Lipase_GDSL_2"/>
    <property type="match status" value="1"/>
</dbReference>
<accession>A0A2K8YUM6</accession>
<dbReference type="PANTHER" id="PTHR43695">
    <property type="entry name" value="PUTATIVE (AFU_ORTHOLOGUE AFUA_2G17250)-RELATED"/>
    <property type="match status" value="1"/>
</dbReference>
<evidence type="ECO:0000313" key="4">
    <source>
        <dbReference type="EMBL" id="AUD01330.1"/>
    </source>
</evidence>
<organism evidence="4 5">
    <name type="scientific">Spirosoma pollinicola</name>
    <dbReference type="NCBI Taxonomy" id="2057025"/>
    <lineage>
        <taxon>Bacteria</taxon>
        <taxon>Pseudomonadati</taxon>
        <taxon>Bacteroidota</taxon>
        <taxon>Cytophagia</taxon>
        <taxon>Cytophagales</taxon>
        <taxon>Cytophagaceae</taxon>
        <taxon>Spirosoma</taxon>
    </lineage>
</organism>
<dbReference type="InterPro" id="IPR013830">
    <property type="entry name" value="SGNH_hydro"/>
</dbReference>
<dbReference type="GO" id="GO:0016788">
    <property type="term" value="F:hydrolase activity, acting on ester bonds"/>
    <property type="evidence" value="ECO:0007669"/>
    <property type="project" value="UniProtKB-ARBA"/>
</dbReference>
<dbReference type="PANTHER" id="PTHR43695:SF1">
    <property type="entry name" value="RHAMNOGALACTURONAN ACETYLESTERASE"/>
    <property type="match status" value="1"/>
</dbReference>
<evidence type="ECO:0000256" key="1">
    <source>
        <dbReference type="ARBA" id="ARBA00008668"/>
    </source>
</evidence>
<evidence type="ECO:0000256" key="2">
    <source>
        <dbReference type="ARBA" id="ARBA00022801"/>
    </source>
</evidence>
<dbReference type="Proteomes" id="UP000232883">
    <property type="component" value="Chromosome"/>
</dbReference>
<dbReference type="InterPro" id="IPR036514">
    <property type="entry name" value="SGNH_hydro_sf"/>
</dbReference>
<keyword evidence="5" id="KW-1185">Reference proteome</keyword>
<dbReference type="OrthoDB" id="9807041at2"/>
<evidence type="ECO:0000313" key="5">
    <source>
        <dbReference type="Proteomes" id="UP000232883"/>
    </source>
</evidence>
<dbReference type="AlphaFoldDB" id="A0A2K8YUM6"/>
<dbReference type="KEGG" id="spir:CWM47_05615"/>
<protein>
    <submittedName>
        <fullName evidence="4">GntR family transcriptional regulator</fullName>
    </submittedName>
</protein>
<reference evidence="4 5" key="1">
    <citation type="submission" date="2017-11" db="EMBL/GenBank/DDBJ databases">
        <title>Taxonomic description and genome sequences of Spirosoma HA7 sp. nov., isolated from pollen microhabitat of Corylus avellana.</title>
        <authorList>
            <person name="Ambika Manirajan B."/>
            <person name="Suarez C."/>
            <person name="Ratering S."/>
            <person name="Geissler-Plaum R."/>
            <person name="Cardinale M."/>
            <person name="Sylvia S."/>
        </authorList>
    </citation>
    <scope>NUCLEOTIDE SEQUENCE [LARGE SCALE GENOMIC DNA]</scope>
    <source>
        <strain evidence="4 5">HA7</strain>
    </source>
</reference>
<sequence length="251" mass="28574">MRLFGRVWTLFGLLTLSAYTPPPGKITVYLIGDSTMSIKQVKAYPETGWGMPFAYFFDESVTVDNRAQNGRSTRTFIEENRWQPVVDSLHQGDYVLIQFGHNDEVKTKKSYTTEEEFRKNLIRFITESRARKAIPVLITPVARRQFDASGKIEGTHTVYSELVRAVATESATPLIDLDRQSQELLQTFGVEKSRLLFLQLEPGEHPNYPEGKEDNTHFSELGARKMAGLVLASMKSLKLELANRIVNRQTK</sequence>
<keyword evidence="2" id="KW-0378">Hydrolase</keyword>
<name>A0A2K8YUM6_9BACT</name>
<evidence type="ECO:0000259" key="3">
    <source>
        <dbReference type="Pfam" id="PF13472"/>
    </source>
</evidence>
<dbReference type="Gene3D" id="3.40.50.1110">
    <property type="entry name" value="SGNH hydrolase"/>
    <property type="match status" value="1"/>
</dbReference>